<gene>
    <name evidence="2" type="ORF">CK203_003712</name>
</gene>
<feature type="compositionally biased region" description="Low complexity" evidence="1">
    <location>
        <begin position="66"/>
        <end position="90"/>
    </location>
</feature>
<dbReference type="PANTHER" id="PTHR33416:SF17">
    <property type="entry name" value="PROTEIN KAKU4"/>
    <property type="match status" value="1"/>
</dbReference>
<dbReference type="PANTHER" id="PTHR33416">
    <property type="entry name" value="NUCLEAR PORE COMPLEX PROTEIN NUP1"/>
    <property type="match status" value="1"/>
</dbReference>
<accession>A0A438K8D4</accession>
<comment type="caution">
    <text evidence="2">The sequence shown here is derived from an EMBL/GenBank/DDBJ whole genome shotgun (WGS) entry which is preliminary data.</text>
</comment>
<protein>
    <submittedName>
        <fullName evidence="2">Uncharacterized protein</fullName>
    </submittedName>
</protein>
<dbReference type="EMBL" id="QGNW01000013">
    <property type="protein sequence ID" value="RVX17471.1"/>
    <property type="molecule type" value="Genomic_DNA"/>
</dbReference>
<dbReference type="AlphaFoldDB" id="A0A438K8D4"/>
<sequence length="130" mass="13938">MSTIFRARRTVEPRSGGKVVRGRRIAAARTPYYRPTLEPPVPENPSWLVSTTRMIASGAGKLISSVFGSDSSSSSSSSSSASSGGESSAAMEREKRLEFEARFGSRIVLGEVGGKEEGLGKEKKEIRKQA</sequence>
<evidence type="ECO:0000313" key="2">
    <source>
        <dbReference type="EMBL" id="RVX17471.1"/>
    </source>
</evidence>
<reference evidence="2 3" key="1">
    <citation type="journal article" date="2018" name="PLoS Genet.">
        <title>Population sequencing reveals clonal diversity and ancestral inbreeding in the grapevine cultivar Chardonnay.</title>
        <authorList>
            <person name="Roach M.J."/>
            <person name="Johnson D.L."/>
            <person name="Bohlmann J."/>
            <person name="van Vuuren H.J."/>
            <person name="Jones S.J."/>
            <person name="Pretorius I.S."/>
            <person name="Schmidt S.A."/>
            <person name="Borneman A.R."/>
        </authorList>
    </citation>
    <scope>NUCLEOTIDE SEQUENCE [LARGE SCALE GENOMIC DNA]</scope>
    <source>
        <strain evidence="3">cv. Chardonnay</strain>
        <tissue evidence="2">Leaf</tissue>
    </source>
</reference>
<evidence type="ECO:0000256" key="1">
    <source>
        <dbReference type="SAM" id="MobiDB-lite"/>
    </source>
</evidence>
<organism evidence="2 3">
    <name type="scientific">Vitis vinifera</name>
    <name type="common">Grape</name>
    <dbReference type="NCBI Taxonomy" id="29760"/>
    <lineage>
        <taxon>Eukaryota</taxon>
        <taxon>Viridiplantae</taxon>
        <taxon>Streptophyta</taxon>
        <taxon>Embryophyta</taxon>
        <taxon>Tracheophyta</taxon>
        <taxon>Spermatophyta</taxon>
        <taxon>Magnoliopsida</taxon>
        <taxon>eudicotyledons</taxon>
        <taxon>Gunneridae</taxon>
        <taxon>Pentapetalae</taxon>
        <taxon>rosids</taxon>
        <taxon>Vitales</taxon>
        <taxon>Vitaceae</taxon>
        <taxon>Viteae</taxon>
        <taxon>Vitis</taxon>
    </lineage>
</organism>
<name>A0A438K8D4_VITVI</name>
<evidence type="ECO:0000313" key="3">
    <source>
        <dbReference type="Proteomes" id="UP000288805"/>
    </source>
</evidence>
<feature type="region of interest" description="Disordered" evidence="1">
    <location>
        <begin position="66"/>
        <end position="94"/>
    </location>
</feature>
<dbReference type="Proteomes" id="UP000288805">
    <property type="component" value="Unassembled WGS sequence"/>
</dbReference>
<proteinExistence type="predicted"/>